<dbReference type="GO" id="GO:0022857">
    <property type="term" value="F:transmembrane transporter activity"/>
    <property type="evidence" value="ECO:0007669"/>
    <property type="project" value="InterPro"/>
</dbReference>
<dbReference type="CDD" id="cd13606">
    <property type="entry name" value="PBP2_ProX_like"/>
    <property type="match status" value="1"/>
</dbReference>
<dbReference type="AlphaFoldDB" id="A0A4Q9GQ52"/>
<comment type="caution">
    <text evidence="2">The sequence shown here is derived from an EMBL/GenBank/DDBJ whole genome shotgun (WGS) entry which is preliminary data.</text>
</comment>
<name>A0A4Q9GQ52_9MICO</name>
<dbReference type="Gene3D" id="3.40.190.10">
    <property type="entry name" value="Periplasmic binding protein-like II"/>
    <property type="match status" value="1"/>
</dbReference>
<organism evidence="2 3">
    <name type="scientific">Glaciihabitans arcticus</name>
    <dbReference type="NCBI Taxonomy" id="2668039"/>
    <lineage>
        <taxon>Bacteria</taxon>
        <taxon>Bacillati</taxon>
        <taxon>Actinomycetota</taxon>
        <taxon>Actinomycetes</taxon>
        <taxon>Micrococcales</taxon>
        <taxon>Microbacteriaceae</taxon>
        <taxon>Glaciihabitans</taxon>
    </lineage>
</organism>
<sequence>MYHPPLFLFPGRIFWVCAVDDHQPLARHGRMNHMSRQSRLRIGAGALALLAALALSGCGSDENAAPAGKVVSITIGSQGAIENEILAQVYGQALEAEGYAVSYNEGVGNRKAYIAGLQTGIVDLVPEYSSSLLGFFDSRSGLTTVEAMETAMPAFLKPLDLRVLSPSPAQVSYAFVVRKDFAREHNLVNIGDLADVAAGITFGGAPDFPDRSYGVSGLSRIYGVNDWKFLSYKSTSDADRELIDGLLADDIQVAAIHTSAPAILDAGLVVLGDPQSMIAAQNVIPIVNKASYTKRLKAIVDGVSLGLTTQDLRGFNKLLADEDHASAEVLAHNWLKTKGYLD</sequence>
<dbReference type="SUPFAM" id="SSF53850">
    <property type="entry name" value="Periplasmic binding protein-like II"/>
    <property type="match status" value="1"/>
</dbReference>
<dbReference type="Proteomes" id="UP000294194">
    <property type="component" value="Unassembled WGS sequence"/>
</dbReference>
<feature type="domain" description="ABC-type glycine betaine transport system substrate-binding" evidence="1">
    <location>
        <begin position="72"/>
        <end position="336"/>
    </location>
</feature>
<gene>
    <name evidence="2" type="ORF">EYE40_06025</name>
</gene>
<reference evidence="3" key="1">
    <citation type="submission" date="2019-02" db="EMBL/GenBank/DDBJ databases">
        <title>Glaciihabitans arcticus sp. nov., a psychrotolerant bacterium isolated from polar soil.</title>
        <authorList>
            <person name="Dahal R.H."/>
        </authorList>
    </citation>
    <scope>NUCLEOTIDE SEQUENCE [LARGE SCALE GENOMIC DNA]</scope>
    <source>
        <strain evidence="3">RP-3-7</strain>
    </source>
</reference>
<proteinExistence type="predicted"/>
<keyword evidence="3" id="KW-1185">Reference proteome</keyword>
<dbReference type="GO" id="GO:0043190">
    <property type="term" value="C:ATP-binding cassette (ABC) transporter complex"/>
    <property type="evidence" value="ECO:0007669"/>
    <property type="project" value="InterPro"/>
</dbReference>
<dbReference type="Gene3D" id="3.40.190.120">
    <property type="entry name" value="Osmoprotection protein (prox), domain 2"/>
    <property type="match status" value="1"/>
</dbReference>
<dbReference type="EMBL" id="SISG01000001">
    <property type="protein sequence ID" value="TBN56992.1"/>
    <property type="molecule type" value="Genomic_DNA"/>
</dbReference>
<dbReference type="Pfam" id="PF04069">
    <property type="entry name" value="OpuAC"/>
    <property type="match status" value="1"/>
</dbReference>
<protein>
    <submittedName>
        <fullName evidence="2">ABC transporter substrate-binding protein</fullName>
    </submittedName>
</protein>
<accession>A0A4Q9GQ52</accession>
<evidence type="ECO:0000313" key="3">
    <source>
        <dbReference type="Proteomes" id="UP000294194"/>
    </source>
</evidence>
<dbReference type="InterPro" id="IPR007210">
    <property type="entry name" value="ABC_Gly_betaine_transp_sub-bd"/>
</dbReference>
<evidence type="ECO:0000259" key="1">
    <source>
        <dbReference type="Pfam" id="PF04069"/>
    </source>
</evidence>
<evidence type="ECO:0000313" key="2">
    <source>
        <dbReference type="EMBL" id="TBN56992.1"/>
    </source>
</evidence>